<organism evidence="1 2">
    <name type="scientific">Miscanthus lutarioriparius</name>
    <dbReference type="NCBI Taxonomy" id="422564"/>
    <lineage>
        <taxon>Eukaryota</taxon>
        <taxon>Viridiplantae</taxon>
        <taxon>Streptophyta</taxon>
        <taxon>Embryophyta</taxon>
        <taxon>Tracheophyta</taxon>
        <taxon>Spermatophyta</taxon>
        <taxon>Magnoliopsida</taxon>
        <taxon>Liliopsida</taxon>
        <taxon>Poales</taxon>
        <taxon>Poaceae</taxon>
        <taxon>PACMAD clade</taxon>
        <taxon>Panicoideae</taxon>
        <taxon>Andropogonodae</taxon>
        <taxon>Andropogoneae</taxon>
        <taxon>Saccharinae</taxon>
        <taxon>Miscanthus</taxon>
    </lineage>
</organism>
<proteinExistence type="predicted"/>
<dbReference type="PANTHER" id="PTHR33463:SF34">
    <property type="entry name" value="DISEASE RESISTANCE PROTEIN RPS2"/>
    <property type="match status" value="1"/>
</dbReference>
<dbReference type="AlphaFoldDB" id="A0A811QP80"/>
<evidence type="ECO:0000313" key="2">
    <source>
        <dbReference type="Proteomes" id="UP000604825"/>
    </source>
</evidence>
<evidence type="ECO:0000313" key="1">
    <source>
        <dbReference type="EMBL" id="CAD6257944.1"/>
    </source>
</evidence>
<dbReference type="Gene3D" id="3.80.10.10">
    <property type="entry name" value="Ribonuclease Inhibitor"/>
    <property type="match status" value="1"/>
</dbReference>
<dbReference type="InterPro" id="IPR050905">
    <property type="entry name" value="Plant_NBS-LRR"/>
</dbReference>
<dbReference type="EMBL" id="CAJGYO010000010">
    <property type="protein sequence ID" value="CAD6257944.1"/>
    <property type="molecule type" value="Genomic_DNA"/>
</dbReference>
<dbReference type="PANTHER" id="PTHR33463">
    <property type="entry name" value="NB-ARC DOMAIN-CONTAINING PROTEIN-RELATED"/>
    <property type="match status" value="1"/>
</dbReference>
<dbReference type="OrthoDB" id="688099at2759"/>
<name>A0A811QP80_9POAL</name>
<keyword evidence="2" id="KW-1185">Reference proteome</keyword>
<protein>
    <submittedName>
        <fullName evidence="1">Uncharacterized protein</fullName>
    </submittedName>
</protein>
<accession>A0A811QP80</accession>
<sequence length="413" mass="46741">MQVIKASTIDEAISRILSELKEDDDDTTGSVWHNVIYFDGWDGLGASAVLRAVGQRLSGGREFSEIIHIDCSKWESRRAVQRALAVQLQLPAHVIGMFEAQDEEDDYRGVGQGSRLEIPKVSREIYEHVQKQLGQRFLVIFNNGSCDEIDLESFGLPTVRVLKEQGPVVIPRGIPALPQDEGGNNEITIPGFVCEGPKILHVHDSLFITRIACSESKWDKLEWCRVERCPKLECVFNDSSSDRDAFGKLRTIWAAHLTNARYVMDLGFGDALTLSLGSARSLKDWTLEIMYCGDLKMVFKTDGSPGLLEGVPRSLPKLKHLCLHELPKLYEIVTWTGHLVAIRLYAPNLETVKIRGCWRLTKLPIVGSNKVVSCDCEKEWWDKLRWDKVQASNYKPIHSRHYKETMIRGSPLR</sequence>
<comment type="caution">
    <text evidence="1">The sequence shown here is derived from an EMBL/GenBank/DDBJ whole genome shotgun (WGS) entry which is preliminary data.</text>
</comment>
<gene>
    <name evidence="1" type="ORF">NCGR_LOCUS41427</name>
</gene>
<dbReference type="Proteomes" id="UP000604825">
    <property type="component" value="Unassembled WGS sequence"/>
</dbReference>
<dbReference type="InterPro" id="IPR032675">
    <property type="entry name" value="LRR_dom_sf"/>
</dbReference>
<reference evidence="1" key="1">
    <citation type="submission" date="2020-10" db="EMBL/GenBank/DDBJ databases">
        <authorList>
            <person name="Han B."/>
            <person name="Lu T."/>
            <person name="Zhao Q."/>
            <person name="Huang X."/>
            <person name="Zhao Y."/>
        </authorList>
    </citation>
    <scope>NUCLEOTIDE SEQUENCE</scope>
</reference>